<sequence>MAADTCGPLCDPAVTQVACSGRERKRRKLVFLNTDLPDDNKIQGTDAAAALLQWQHWSVCRSPLTCEQHPETCELLHSPPTRRGPATLLWSRNTASDSEELIFIPTARHSAMKRPGACWAAYNCKLFNLFQVKVFLMYPTEH</sequence>
<name>A0ABV0YIY8_9TELE</name>
<protein>
    <submittedName>
        <fullName evidence="1">Uncharacterized protein</fullName>
    </submittedName>
</protein>
<gene>
    <name evidence="1" type="ORF">AMECASPLE_035931</name>
</gene>
<accession>A0ABV0YIY8</accession>
<dbReference type="EMBL" id="JAHRIP010033725">
    <property type="protein sequence ID" value="MEQ2293674.1"/>
    <property type="molecule type" value="Genomic_DNA"/>
</dbReference>
<comment type="caution">
    <text evidence="1">The sequence shown here is derived from an EMBL/GenBank/DDBJ whole genome shotgun (WGS) entry which is preliminary data.</text>
</comment>
<proteinExistence type="predicted"/>
<dbReference type="Proteomes" id="UP001469553">
    <property type="component" value="Unassembled WGS sequence"/>
</dbReference>
<evidence type="ECO:0000313" key="2">
    <source>
        <dbReference type="Proteomes" id="UP001469553"/>
    </source>
</evidence>
<evidence type="ECO:0000313" key="1">
    <source>
        <dbReference type="EMBL" id="MEQ2293674.1"/>
    </source>
</evidence>
<reference evidence="1 2" key="1">
    <citation type="submission" date="2021-06" db="EMBL/GenBank/DDBJ databases">
        <authorList>
            <person name="Palmer J.M."/>
        </authorList>
    </citation>
    <scope>NUCLEOTIDE SEQUENCE [LARGE SCALE GENOMIC DNA]</scope>
    <source>
        <strain evidence="1 2">AS_MEX2019</strain>
        <tissue evidence="1">Muscle</tissue>
    </source>
</reference>
<keyword evidence="2" id="KW-1185">Reference proteome</keyword>
<organism evidence="1 2">
    <name type="scientific">Ameca splendens</name>
    <dbReference type="NCBI Taxonomy" id="208324"/>
    <lineage>
        <taxon>Eukaryota</taxon>
        <taxon>Metazoa</taxon>
        <taxon>Chordata</taxon>
        <taxon>Craniata</taxon>
        <taxon>Vertebrata</taxon>
        <taxon>Euteleostomi</taxon>
        <taxon>Actinopterygii</taxon>
        <taxon>Neopterygii</taxon>
        <taxon>Teleostei</taxon>
        <taxon>Neoteleostei</taxon>
        <taxon>Acanthomorphata</taxon>
        <taxon>Ovalentaria</taxon>
        <taxon>Atherinomorphae</taxon>
        <taxon>Cyprinodontiformes</taxon>
        <taxon>Goodeidae</taxon>
        <taxon>Ameca</taxon>
    </lineage>
</organism>